<reference evidence="3 4" key="1">
    <citation type="submission" date="2020-05" db="EMBL/GenBank/DDBJ databases">
        <title>Nakamurella sp. DB0629 isolated from air conditioner.</title>
        <authorList>
            <person name="Kim D.H."/>
            <person name="Kim D.-U."/>
        </authorList>
    </citation>
    <scope>NUCLEOTIDE SEQUENCE [LARGE SCALE GENOMIC DNA]</scope>
    <source>
        <strain evidence="3 4">DB0629</strain>
    </source>
</reference>
<evidence type="ECO:0000313" key="3">
    <source>
        <dbReference type="EMBL" id="NNG37568.1"/>
    </source>
</evidence>
<dbReference type="EMBL" id="JABEND010000015">
    <property type="protein sequence ID" value="NNG37568.1"/>
    <property type="molecule type" value="Genomic_DNA"/>
</dbReference>
<dbReference type="Proteomes" id="UP000562984">
    <property type="component" value="Unassembled WGS sequence"/>
</dbReference>
<feature type="compositionally biased region" description="Pro residues" evidence="1">
    <location>
        <begin position="236"/>
        <end position="250"/>
    </location>
</feature>
<evidence type="ECO:0000256" key="1">
    <source>
        <dbReference type="SAM" id="MobiDB-lite"/>
    </source>
</evidence>
<sequence length="306" mass="32246">MWLAQPFAGPVAKTLRSASFYADPSYNSQLSAAAAERLIGNRRLAIAMIGDGQVPRQVCQRLSRAAQDVYVTIVFRDEGELDTYGCSQLAGSGDERFGETYVVDSMLGKGIGAFSDRPEDAVKLIVVGYDVMAGLNYLPTAPPPREFRVSAPDQLLALAALLAVLTGAGVLWWGGRRTGAATAEHLAYSNSRVDQLAQIDAWLSAAAAVILRGRLSERALLARTATGASAGSGDGQPPPAGDGEPVPPGAEVPDTDRGRRYDRLVADYTELMAQRPSLGADSPDAEVAAFAGRARRIAALASELAD</sequence>
<feature type="transmembrane region" description="Helical" evidence="2">
    <location>
        <begin position="155"/>
        <end position="175"/>
    </location>
</feature>
<evidence type="ECO:0000313" key="4">
    <source>
        <dbReference type="Proteomes" id="UP000562984"/>
    </source>
</evidence>
<name>A0A849AEF7_9ACTN</name>
<evidence type="ECO:0000256" key="2">
    <source>
        <dbReference type="SAM" id="Phobius"/>
    </source>
</evidence>
<keyword evidence="2" id="KW-0812">Transmembrane</keyword>
<keyword evidence="2" id="KW-0472">Membrane</keyword>
<dbReference type="RefSeq" id="WP_171201266.1">
    <property type="nucleotide sequence ID" value="NZ_JABEND010000015.1"/>
</dbReference>
<keyword evidence="4" id="KW-1185">Reference proteome</keyword>
<dbReference type="AlphaFoldDB" id="A0A849AEF7"/>
<feature type="region of interest" description="Disordered" evidence="1">
    <location>
        <begin position="226"/>
        <end position="260"/>
    </location>
</feature>
<proteinExistence type="predicted"/>
<organism evidence="3 4">
    <name type="scientific">Nakamurella aerolata</name>
    <dbReference type="NCBI Taxonomy" id="1656892"/>
    <lineage>
        <taxon>Bacteria</taxon>
        <taxon>Bacillati</taxon>
        <taxon>Actinomycetota</taxon>
        <taxon>Actinomycetes</taxon>
        <taxon>Nakamurellales</taxon>
        <taxon>Nakamurellaceae</taxon>
        <taxon>Nakamurella</taxon>
    </lineage>
</organism>
<accession>A0A849AEF7</accession>
<comment type="caution">
    <text evidence="3">The sequence shown here is derived from an EMBL/GenBank/DDBJ whole genome shotgun (WGS) entry which is preliminary data.</text>
</comment>
<gene>
    <name evidence="3" type="ORF">HKD39_18060</name>
</gene>
<protein>
    <submittedName>
        <fullName evidence="3">Uncharacterized protein</fullName>
    </submittedName>
</protein>
<keyword evidence="2" id="KW-1133">Transmembrane helix</keyword>